<dbReference type="SUPFAM" id="SSF51419">
    <property type="entry name" value="PLP-binding barrel"/>
    <property type="match status" value="1"/>
</dbReference>
<dbReference type="InterPro" id="IPR001608">
    <property type="entry name" value="Ala_racemase_N"/>
</dbReference>
<dbReference type="FunFam" id="3.20.20.10:FF:000002">
    <property type="entry name" value="Alanine racemase"/>
    <property type="match status" value="1"/>
</dbReference>
<dbReference type="PRINTS" id="PR00992">
    <property type="entry name" value="ALARACEMASE"/>
</dbReference>
<keyword evidence="3 5" id="KW-0663">Pyridoxal phosphate</keyword>
<dbReference type="Gene3D" id="3.20.20.10">
    <property type="entry name" value="Alanine racemase"/>
    <property type="match status" value="1"/>
</dbReference>
<feature type="modified residue" description="N6-(pyridoxal phosphate)lysine" evidence="5 6">
    <location>
        <position position="34"/>
    </location>
</feature>
<comment type="catalytic activity">
    <reaction evidence="1 5">
        <text>L-alanine = D-alanine</text>
        <dbReference type="Rhea" id="RHEA:20249"/>
        <dbReference type="ChEBI" id="CHEBI:57416"/>
        <dbReference type="ChEBI" id="CHEBI:57972"/>
        <dbReference type="EC" id="5.1.1.1"/>
    </reaction>
</comment>
<gene>
    <name evidence="9" type="ORF">VI33_00420</name>
</gene>
<dbReference type="GO" id="GO:0030170">
    <property type="term" value="F:pyridoxal phosphate binding"/>
    <property type="evidence" value="ECO:0007669"/>
    <property type="project" value="UniProtKB-UniRule"/>
</dbReference>
<dbReference type="HAMAP" id="MF_01201">
    <property type="entry name" value="Ala_racemase"/>
    <property type="match status" value="1"/>
</dbReference>
<feature type="domain" description="Alanine racemase C-terminal" evidence="8">
    <location>
        <begin position="229"/>
        <end position="352"/>
    </location>
</feature>
<dbReference type="InterPro" id="IPR000821">
    <property type="entry name" value="Ala_racemase"/>
</dbReference>
<dbReference type="CDD" id="cd06827">
    <property type="entry name" value="PLPDE_III_AR_proteobact"/>
    <property type="match status" value="1"/>
</dbReference>
<dbReference type="Pfam" id="PF00842">
    <property type="entry name" value="Ala_racemase_C"/>
    <property type="match status" value="1"/>
</dbReference>
<evidence type="ECO:0000313" key="9">
    <source>
        <dbReference type="EMBL" id="AKO65274.1"/>
    </source>
</evidence>
<dbReference type="GO" id="GO:0030632">
    <property type="term" value="P:D-alanine biosynthetic process"/>
    <property type="evidence" value="ECO:0007669"/>
    <property type="project" value="UniProtKB-UniRule"/>
</dbReference>
<dbReference type="InterPro" id="IPR020622">
    <property type="entry name" value="Ala_racemase_pyridoxalP-BS"/>
</dbReference>
<evidence type="ECO:0000256" key="5">
    <source>
        <dbReference type="HAMAP-Rule" id="MF_01201"/>
    </source>
</evidence>
<proteinExistence type="inferred from homology"/>
<dbReference type="InterPro" id="IPR011079">
    <property type="entry name" value="Ala_racemase_C"/>
</dbReference>
<protein>
    <recommendedName>
        <fullName evidence="5">Alanine racemase</fullName>
        <ecNumber evidence="5">5.1.1.1</ecNumber>
    </recommendedName>
</protein>
<dbReference type="GO" id="GO:0005829">
    <property type="term" value="C:cytosol"/>
    <property type="evidence" value="ECO:0007669"/>
    <property type="project" value="TreeGrafter"/>
</dbReference>
<feature type="binding site" evidence="5 7">
    <location>
        <position position="298"/>
    </location>
    <ligand>
        <name>substrate</name>
    </ligand>
</feature>
<dbReference type="PROSITE" id="PS00395">
    <property type="entry name" value="ALANINE_RACEMASE"/>
    <property type="match status" value="1"/>
</dbReference>
<evidence type="ECO:0000256" key="2">
    <source>
        <dbReference type="ARBA" id="ARBA00001933"/>
    </source>
</evidence>
<feature type="active site" description="Proton acceptor; specific for D-alanine" evidence="5">
    <location>
        <position position="34"/>
    </location>
</feature>
<dbReference type="EC" id="5.1.1.1" evidence="5"/>
<evidence type="ECO:0000256" key="4">
    <source>
        <dbReference type="ARBA" id="ARBA00023235"/>
    </source>
</evidence>
<dbReference type="NCBIfam" id="TIGR00492">
    <property type="entry name" value="alr"/>
    <property type="match status" value="1"/>
</dbReference>
<reference evidence="9 10" key="1">
    <citation type="submission" date="2015-03" db="EMBL/GenBank/DDBJ databases">
        <title>Comparative analysis of the OM43 clade including a novel species from Red Sea uncovers genomic and metabolic diversity among marine methylotrophs.</title>
        <authorList>
            <person name="Jimenez-Infante F."/>
            <person name="Ngugi D.K."/>
            <person name="Vinu M."/>
            <person name="Alam I."/>
            <person name="Kamau A."/>
            <person name="Blom J."/>
            <person name="Bajic V.B."/>
            <person name="Stingl U."/>
        </authorList>
    </citation>
    <scope>NUCLEOTIDE SEQUENCE [LARGE SCALE GENOMIC DNA]</scope>
    <source>
        <strain evidence="9 10">MBRSH7</strain>
    </source>
</reference>
<dbReference type="SUPFAM" id="SSF50621">
    <property type="entry name" value="Alanine racemase C-terminal domain-like"/>
    <property type="match status" value="1"/>
</dbReference>
<dbReference type="InterPro" id="IPR029066">
    <property type="entry name" value="PLP-binding_barrel"/>
</dbReference>
<comment type="function">
    <text evidence="5">Catalyzes the interconversion of L-alanine and D-alanine. May also act on other amino acids.</text>
</comment>
<keyword evidence="10" id="KW-1185">Reference proteome</keyword>
<feature type="binding site" evidence="5 7">
    <location>
        <position position="129"/>
    </location>
    <ligand>
        <name>substrate</name>
    </ligand>
</feature>
<dbReference type="SMART" id="SM01005">
    <property type="entry name" value="Ala_racemase_C"/>
    <property type="match status" value="1"/>
</dbReference>
<name>A0A0H4IXJ9_9PROT</name>
<dbReference type="AlphaFoldDB" id="A0A0H4IXJ9"/>
<dbReference type="Proteomes" id="UP000066549">
    <property type="component" value="Chromosome"/>
</dbReference>
<sequence>MRPLKALINLDNAKHNLNYVRSLAPSSKIMATLKANAYGHGLTLMAGAFNEADAFSVLTIDDAIELREAGFDKKILLLEGAFDEEDLKIAAAYHFNLVVHNDYQLALIRQLPHDKQIDIHLKINTGMNRLGFSINAINKVYKQLKNDVRINEIVFMSHFANADKTNGTDGQYQAIEKLMNDFNEPFSIANSAALISDNKTHADWVRPGIMLYGATPFDFSQKIPDLKPVMTLRSEVISIQEIKKGQGVGYGEEFIADKDMRIATVACGYADGYPRHAPTGTPVVIDGIKTKTVGRVSMDMLAVDITDLGNVNYGSIVELWGEQLSVDEVANNAKTVGYELLCAISSASRVPIDINYG</sequence>
<comment type="pathway">
    <text evidence="5">Amino-acid biosynthesis; D-alanine biosynthesis; D-alanine from L-alanine: step 1/1.</text>
</comment>
<evidence type="ECO:0000313" key="10">
    <source>
        <dbReference type="Proteomes" id="UP000066549"/>
    </source>
</evidence>
<dbReference type="PANTHER" id="PTHR30511">
    <property type="entry name" value="ALANINE RACEMASE"/>
    <property type="match status" value="1"/>
</dbReference>
<evidence type="ECO:0000256" key="1">
    <source>
        <dbReference type="ARBA" id="ARBA00000316"/>
    </source>
</evidence>
<keyword evidence="4 5" id="KW-0413">Isomerase</keyword>
<dbReference type="OrthoDB" id="9813814at2"/>
<dbReference type="Pfam" id="PF01168">
    <property type="entry name" value="Ala_racemase_N"/>
    <property type="match status" value="1"/>
</dbReference>
<dbReference type="PANTHER" id="PTHR30511:SF0">
    <property type="entry name" value="ALANINE RACEMASE, CATABOLIC-RELATED"/>
    <property type="match status" value="1"/>
</dbReference>
<dbReference type="UniPathway" id="UPA00042">
    <property type="reaction ID" value="UER00497"/>
</dbReference>
<evidence type="ECO:0000256" key="3">
    <source>
        <dbReference type="ARBA" id="ARBA00022898"/>
    </source>
</evidence>
<evidence type="ECO:0000259" key="8">
    <source>
        <dbReference type="SMART" id="SM01005"/>
    </source>
</evidence>
<dbReference type="Gene3D" id="2.40.37.10">
    <property type="entry name" value="Lyase, Ornithine Decarboxylase, Chain A, domain 1"/>
    <property type="match status" value="1"/>
</dbReference>
<evidence type="ECO:0000256" key="7">
    <source>
        <dbReference type="PIRSR" id="PIRSR600821-52"/>
    </source>
</evidence>
<evidence type="ECO:0000256" key="6">
    <source>
        <dbReference type="PIRSR" id="PIRSR600821-50"/>
    </source>
</evidence>
<accession>A0A0H4IXJ9</accession>
<dbReference type="PATRIC" id="fig|1623450.3.peg.87"/>
<comment type="similarity">
    <text evidence="5">Belongs to the alanine racemase family.</text>
</comment>
<dbReference type="GO" id="GO:0008784">
    <property type="term" value="F:alanine racemase activity"/>
    <property type="evidence" value="ECO:0007669"/>
    <property type="project" value="UniProtKB-UniRule"/>
</dbReference>
<feature type="active site" description="Proton acceptor; specific for L-alanine" evidence="5">
    <location>
        <position position="250"/>
    </location>
</feature>
<comment type="cofactor">
    <cofactor evidence="2 5 6">
        <name>pyridoxal 5'-phosphate</name>
        <dbReference type="ChEBI" id="CHEBI:597326"/>
    </cofactor>
</comment>
<dbReference type="EMBL" id="CP011002">
    <property type="protein sequence ID" value="AKO65274.1"/>
    <property type="molecule type" value="Genomic_DNA"/>
</dbReference>
<organism evidence="9 10">
    <name type="scientific">Methylophilales bacterium MBRS-H7</name>
    <dbReference type="NCBI Taxonomy" id="1623450"/>
    <lineage>
        <taxon>Bacteria</taxon>
        <taxon>Pseudomonadati</taxon>
        <taxon>Pseudomonadota</taxon>
        <taxon>Betaproteobacteria</taxon>
        <taxon>Nitrosomonadales</taxon>
        <taxon>OM43 clade</taxon>
    </lineage>
</organism>
<dbReference type="InterPro" id="IPR009006">
    <property type="entry name" value="Ala_racemase/Decarboxylase_C"/>
</dbReference>